<dbReference type="SUPFAM" id="SSF56176">
    <property type="entry name" value="FAD-binding/transporter-associated domain-like"/>
    <property type="match status" value="1"/>
</dbReference>
<dbReference type="AlphaFoldDB" id="A0A3A1TXH5"/>
<dbReference type="GO" id="GO:0051301">
    <property type="term" value="P:cell division"/>
    <property type="evidence" value="ECO:0007669"/>
    <property type="project" value="UniProtKB-KW"/>
</dbReference>
<evidence type="ECO:0000313" key="20">
    <source>
        <dbReference type="Proteomes" id="UP000265742"/>
    </source>
</evidence>
<keyword evidence="8 17" id="KW-0285">Flavoprotein</keyword>
<evidence type="ECO:0000256" key="13">
    <source>
        <dbReference type="ARBA" id="ARBA00023002"/>
    </source>
</evidence>
<evidence type="ECO:0000256" key="6">
    <source>
        <dbReference type="ARBA" id="ARBA00022490"/>
    </source>
</evidence>
<dbReference type="InterPro" id="IPR016167">
    <property type="entry name" value="FAD-bd_PCMH_sub1"/>
</dbReference>
<comment type="similarity">
    <text evidence="5 17">Belongs to the MurB family.</text>
</comment>
<dbReference type="Gene3D" id="3.30.465.10">
    <property type="match status" value="1"/>
</dbReference>
<comment type="pathway">
    <text evidence="4 17">Cell wall biogenesis; peptidoglycan biosynthesis.</text>
</comment>
<keyword evidence="14 17" id="KW-0131">Cell cycle</keyword>
<proteinExistence type="inferred from homology"/>
<evidence type="ECO:0000256" key="2">
    <source>
        <dbReference type="ARBA" id="ARBA00003921"/>
    </source>
</evidence>
<dbReference type="InterPro" id="IPR016169">
    <property type="entry name" value="FAD-bd_PCMH_sub2"/>
</dbReference>
<reference evidence="20" key="1">
    <citation type="submission" date="2018-09" db="EMBL/GenBank/DDBJ databases">
        <authorList>
            <person name="Kim I."/>
        </authorList>
    </citation>
    <scope>NUCLEOTIDE SEQUENCE [LARGE SCALE GENOMIC DNA]</scope>
    <source>
        <strain evidence="20">DD4a</strain>
    </source>
</reference>
<comment type="catalytic activity">
    <reaction evidence="16 17">
        <text>UDP-N-acetyl-alpha-D-muramate + NADP(+) = UDP-N-acetyl-3-O-(1-carboxyvinyl)-alpha-D-glucosamine + NADPH + H(+)</text>
        <dbReference type="Rhea" id="RHEA:12248"/>
        <dbReference type="ChEBI" id="CHEBI:15378"/>
        <dbReference type="ChEBI" id="CHEBI:57783"/>
        <dbReference type="ChEBI" id="CHEBI:58349"/>
        <dbReference type="ChEBI" id="CHEBI:68483"/>
        <dbReference type="ChEBI" id="CHEBI:70757"/>
        <dbReference type="EC" id="1.3.1.98"/>
    </reaction>
</comment>
<keyword evidence="15 17" id="KW-0961">Cell wall biogenesis/degradation</keyword>
<dbReference type="PROSITE" id="PS51387">
    <property type="entry name" value="FAD_PCMH"/>
    <property type="match status" value="1"/>
</dbReference>
<evidence type="ECO:0000256" key="11">
    <source>
        <dbReference type="ARBA" id="ARBA00022960"/>
    </source>
</evidence>
<feature type="active site" description="Proton donor" evidence="17">
    <location>
        <position position="278"/>
    </location>
</feature>
<dbReference type="EC" id="1.3.1.98" evidence="17"/>
<evidence type="ECO:0000256" key="5">
    <source>
        <dbReference type="ARBA" id="ARBA00010485"/>
    </source>
</evidence>
<dbReference type="InterPro" id="IPR036635">
    <property type="entry name" value="MurB_C_sf"/>
</dbReference>
<dbReference type="PANTHER" id="PTHR21071">
    <property type="entry name" value="UDP-N-ACETYLENOLPYRUVOYLGLUCOSAMINE REDUCTASE"/>
    <property type="match status" value="1"/>
</dbReference>
<gene>
    <name evidence="17" type="primary">murB</name>
    <name evidence="19" type="ORF">D1781_15800</name>
</gene>
<evidence type="ECO:0000256" key="8">
    <source>
        <dbReference type="ARBA" id="ARBA00022630"/>
    </source>
</evidence>
<accession>A0A3A1TXH5</accession>
<keyword evidence="10 17" id="KW-0521">NADP</keyword>
<feature type="active site" evidence="17">
    <location>
        <position position="396"/>
    </location>
</feature>
<dbReference type="HAMAP" id="MF_00037">
    <property type="entry name" value="MurB"/>
    <property type="match status" value="1"/>
</dbReference>
<keyword evidence="9 17" id="KW-0274">FAD</keyword>
<evidence type="ECO:0000256" key="14">
    <source>
        <dbReference type="ARBA" id="ARBA00023306"/>
    </source>
</evidence>
<feature type="active site" evidence="17">
    <location>
        <position position="196"/>
    </location>
</feature>
<sequence>MSADAAAGQDLRLADLTTLHVGGPARRVVVATTVDEVVRTALSAWADEEPLLVLGGGSNVVIGDEGFDGTVLVVATRGIERLEGAAHAVAGPPATDADRLRTLERSLRPVQQREPVRIRVQAGESWDGLCAVAVEQGWSGIEALSGVPGSCGAAPIQNIGAYGQELAATLAAVEFLDRETGEIRRLPASELRLGYRTSVFKQGLAGVVLSIDLVLHRAVGDGPVLSSPVAYAQLAEALGVPLGGRVPIAALRETVLALRSRKGMVLDPEDPESVSVGSFFTNPIVSEHFAATLPRDAPRWPTSGDEPDVVVPLGAALPPRPDRAGEPRVKLSAAWLIEHAGVQRGFRLPGSDAHISKKHTLAIVNGGHATAAQVVELARYIQHRVQSEFGVVLHPEPNLIGATV</sequence>
<dbReference type="GO" id="GO:0071949">
    <property type="term" value="F:FAD binding"/>
    <property type="evidence" value="ECO:0007669"/>
    <property type="project" value="InterPro"/>
</dbReference>
<protein>
    <recommendedName>
        <fullName evidence="17">UDP-N-acetylenolpyruvoylglucosamine reductase</fullName>
        <ecNumber evidence="17">1.3.1.98</ecNumber>
    </recommendedName>
    <alternativeName>
        <fullName evidence="17">UDP-N-acetylmuramate dehydrogenase</fullName>
    </alternativeName>
</protein>
<dbReference type="InterPro" id="IPR036318">
    <property type="entry name" value="FAD-bd_PCMH-like_sf"/>
</dbReference>
<dbReference type="UniPathway" id="UPA00219"/>
<dbReference type="GO" id="GO:0071555">
    <property type="term" value="P:cell wall organization"/>
    <property type="evidence" value="ECO:0007669"/>
    <property type="project" value="UniProtKB-KW"/>
</dbReference>
<evidence type="ECO:0000256" key="9">
    <source>
        <dbReference type="ARBA" id="ARBA00022827"/>
    </source>
</evidence>
<name>A0A3A1TXH5_9MICO</name>
<evidence type="ECO:0000256" key="7">
    <source>
        <dbReference type="ARBA" id="ARBA00022618"/>
    </source>
</evidence>
<dbReference type="SUPFAM" id="SSF56194">
    <property type="entry name" value="Uridine diphospho-N-Acetylenolpyruvylglucosamine reductase, MurB, C-terminal domain"/>
    <property type="match status" value="1"/>
</dbReference>
<comment type="caution">
    <text evidence="19">The sequence shown here is derived from an EMBL/GenBank/DDBJ whole genome shotgun (WGS) entry which is preliminary data.</text>
</comment>
<evidence type="ECO:0000256" key="17">
    <source>
        <dbReference type="HAMAP-Rule" id="MF_00037"/>
    </source>
</evidence>
<keyword evidence="20" id="KW-1185">Reference proteome</keyword>
<dbReference type="OrthoDB" id="9804753at2"/>
<evidence type="ECO:0000256" key="3">
    <source>
        <dbReference type="ARBA" id="ARBA00004496"/>
    </source>
</evidence>
<evidence type="ECO:0000256" key="10">
    <source>
        <dbReference type="ARBA" id="ARBA00022857"/>
    </source>
</evidence>
<keyword evidence="11 17" id="KW-0133">Cell shape</keyword>
<dbReference type="RefSeq" id="WP_119483476.1">
    <property type="nucleotide sequence ID" value="NZ_QXTG01000003.1"/>
</dbReference>
<evidence type="ECO:0000313" key="19">
    <source>
        <dbReference type="EMBL" id="RIX26409.1"/>
    </source>
</evidence>
<comment type="cofactor">
    <cofactor evidence="1 17">
        <name>FAD</name>
        <dbReference type="ChEBI" id="CHEBI:57692"/>
    </cofactor>
</comment>
<evidence type="ECO:0000256" key="15">
    <source>
        <dbReference type="ARBA" id="ARBA00023316"/>
    </source>
</evidence>
<dbReference type="Gene3D" id="3.30.43.10">
    <property type="entry name" value="Uridine Diphospho-n-acetylenolpyruvylglucosamine Reductase, domain 2"/>
    <property type="match status" value="1"/>
</dbReference>
<keyword evidence="13 17" id="KW-0560">Oxidoreductase</keyword>
<dbReference type="EMBL" id="QXTG01000003">
    <property type="protein sequence ID" value="RIX26409.1"/>
    <property type="molecule type" value="Genomic_DNA"/>
</dbReference>
<evidence type="ECO:0000259" key="18">
    <source>
        <dbReference type="PROSITE" id="PS51387"/>
    </source>
</evidence>
<dbReference type="PANTHER" id="PTHR21071:SF4">
    <property type="entry name" value="UDP-N-ACETYLENOLPYRUVOYLGLUCOSAMINE REDUCTASE"/>
    <property type="match status" value="1"/>
</dbReference>
<dbReference type="InterPro" id="IPR016166">
    <property type="entry name" value="FAD-bd_PCMH"/>
</dbReference>
<evidence type="ECO:0000256" key="16">
    <source>
        <dbReference type="ARBA" id="ARBA00048914"/>
    </source>
</evidence>
<evidence type="ECO:0000256" key="4">
    <source>
        <dbReference type="ARBA" id="ARBA00004752"/>
    </source>
</evidence>
<feature type="domain" description="FAD-binding PCMH-type" evidence="18">
    <location>
        <begin position="21"/>
        <end position="218"/>
    </location>
</feature>
<dbReference type="Gene3D" id="3.90.78.10">
    <property type="entry name" value="UDP-N-acetylenolpyruvoylglucosamine reductase, C-terminal domain"/>
    <property type="match status" value="1"/>
</dbReference>
<keyword evidence="12 17" id="KW-0573">Peptidoglycan synthesis</keyword>
<dbReference type="GO" id="GO:0009252">
    <property type="term" value="P:peptidoglycan biosynthetic process"/>
    <property type="evidence" value="ECO:0007669"/>
    <property type="project" value="UniProtKB-UniRule"/>
</dbReference>
<dbReference type="NCBIfam" id="NF010478">
    <property type="entry name" value="PRK13903.1"/>
    <property type="match status" value="1"/>
</dbReference>
<dbReference type="GO" id="GO:0008360">
    <property type="term" value="P:regulation of cell shape"/>
    <property type="evidence" value="ECO:0007669"/>
    <property type="project" value="UniProtKB-KW"/>
</dbReference>
<keyword evidence="7 17" id="KW-0132">Cell division</keyword>
<dbReference type="Pfam" id="PF01565">
    <property type="entry name" value="FAD_binding_4"/>
    <property type="match status" value="2"/>
</dbReference>
<dbReference type="Proteomes" id="UP000265742">
    <property type="component" value="Unassembled WGS sequence"/>
</dbReference>
<dbReference type="GO" id="GO:0005829">
    <property type="term" value="C:cytosol"/>
    <property type="evidence" value="ECO:0007669"/>
    <property type="project" value="TreeGrafter"/>
</dbReference>
<comment type="subcellular location">
    <subcellularLocation>
        <location evidence="3 17">Cytoplasm</location>
    </subcellularLocation>
</comment>
<dbReference type="InterPro" id="IPR003170">
    <property type="entry name" value="MurB"/>
</dbReference>
<comment type="function">
    <text evidence="2 17">Cell wall formation.</text>
</comment>
<evidence type="ECO:0000256" key="1">
    <source>
        <dbReference type="ARBA" id="ARBA00001974"/>
    </source>
</evidence>
<evidence type="ECO:0000256" key="12">
    <source>
        <dbReference type="ARBA" id="ARBA00022984"/>
    </source>
</evidence>
<organism evidence="19 20">
    <name type="scientific">Amnibacterium setariae</name>
    <dbReference type="NCBI Taxonomy" id="2306585"/>
    <lineage>
        <taxon>Bacteria</taxon>
        <taxon>Bacillati</taxon>
        <taxon>Actinomycetota</taxon>
        <taxon>Actinomycetes</taxon>
        <taxon>Micrococcales</taxon>
        <taxon>Microbacteriaceae</taxon>
        <taxon>Amnibacterium</taxon>
    </lineage>
</organism>
<dbReference type="InterPro" id="IPR011601">
    <property type="entry name" value="MurB_C"/>
</dbReference>
<keyword evidence="6 17" id="KW-0963">Cytoplasm</keyword>
<dbReference type="GO" id="GO:0008762">
    <property type="term" value="F:UDP-N-acetylmuramate dehydrogenase activity"/>
    <property type="evidence" value="ECO:0007669"/>
    <property type="project" value="UniProtKB-UniRule"/>
</dbReference>
<dbReference type="Pfam" id="PF02873">
    <property type="entry name" value="MurB_C"/>
    <property type="match status" value="1"/>
</dbReference>
<dbReference type="InterPro" id="IPR006094">
    <property type="entry name" value="Oxid_FAD_bind_N"/>
</dbReference>